<dbReference type="RefSeq" id="WP_385878144.1">
    <property type="nucleotide sequence ID" value="NZ_JBHLXE010000108.1"/>
</dbReference>
<keyword evidence="7 9" id="KW-0472">Membrane</keyword>
<dbReference type="Proteomes" id="UP001589758">
    <property type="component" value="Unassembled WGS sequence"/>
</dbReference>
<evidence type="ECO:0000256" key="7">
    <source>
        <dbReference type="ARBA" id="ARBA00023136"/>
    </source>
</evidence>
<evidence type="ECO:0000256" key="3">
    <source>
        <dbReference type="ARBA" id="ARBA00022475"/>
    </source>
</evidence>
<evidence type="ECO:0000256" key="8">
    <source>
        <dbReference type="ARBA" id="ARBA00038436"/>
    </source>
</evidence>
<comment type="caution">
    <text evidence="11">The sequence shown here is derived from an EMBL/GenBank/DDBJ whole genome shotgun (WGS) entry which is preliminary data.</text>
</comment>
<protein>
    <recommendedName>
        <fullName evidence="9">TRAP transporter small permease protein</fullName>
    </recommendedName>
</protein>
<comment type="subunit">
    <text evidence="9">The complex comprises the extracytoplasmic solute receptor protein and the two transmembrane proteins.</text>
</comment>
<feature type="transmembrane region" description="Helical" evidence="9">
    <location>
        <begin position="20"/>
        <end position="45"/>
    </location>
</feature>
<keyword evidence="3" id="KW-1003">Cell membrane</keyword>
<evidence type="ECO:0000256" key="2">
    <source>
        <dbReference type="ARBA" id="ARBA00022448"/>
    </source>
</evidence>
<dbReference type="PANTHER" id="PTHR35011:SF5">
    <property type="entry name" value="SIALIC ACID TRAP TRANSPORTER SMALL PERMEASE PROTEIN SIAQ"/>
    <property type="match status" value="1"/>
</dbReference>
<feature type="domain" description="Tripartite ATP-independent periplasmic transporters DctQ component" evidence="10">
    <location>
        <begin position="31"/>
        <end position="156"/>
    </location>
</feature>
<gene>
    <name evidence="11" type="ORF">ACFFIT_12525</name>
</gene>
<evidence type="ECO:0000256" key="5">
    <source>
        <dbReference type="ARBA" id="ARBA00022692"/>
    </source>
</evidence>
<feature type="transmembrane region" description="Helical" evidence="9">
    <location>
        <begin position="94"/>
        <end position="114"/>
    </location>
</feature>
<name>A0ABV6CE37_9GAMM</name>
<evidence type="ECO:0000256" key="4">
    <source>
        <dbReference type="ARBA" id="ARBA00022519"/>
    </source>
</evidence>
<dbReference type="PANTHER" id="PTHR35011">
    <property type="entry name" value="2,3-DIKETO-L-GULONATE TRAP TRANSPORTER SMALL PERMEASE PROTEIN YIAM"/>
    <property type="match status" value="1"/>
</dbReference>
<evidence type="ECO:0000256" key="9">
    <source>
        <dbReference type="RuleBase" id="RU369079"/>
    </source>
</evidence>
<dbReference type="Pfam" id="PF04290">
    <property type="entry name" value="DctQ"/>
    <property type="match status" value="1"/>
</dbReference>
<dbReference type="InterPro" id="IPR055348">
    <property type="entry name" value="DctQ"/>
</dbReference>
<evidence type="ECO:0000256" key="6">
    <source>
        <dbReference type="ARBA" id="ARBA00022989"/>
    </source>
</evidence>
<comment type="similarity">
    <text evidence="8 9">Belongs to the TRAP transporter small permease family.</text>
</comment>
<evidence type="ECO:0000313" key="11">
    <source>
        <dbReference type="EMBL" id="MFC0180897.1"/>
    </source>
</evidence>
<keyword evidence="12" id="KW-1185">Reference proteome</keyword>
<comment type="subcellular location">
    <subcellularLocation>
        <location evidence="1 9">Cell inner membrane</location>
        <topology evidence="1 9">Multi-pass membrane protein</topology>
    </subcellularLocation>
</comment>
<dbReference type="InterPro" id="IPR007387">
    <property type="entry name" value="TRAP_DctQ"/>
</dbReference>
<feature type="transmembrane region" description="Helical" evidence="9">
    <location>
        <begin position="57"/>
        <end position="74"/>
    </location>
</feature>
<organism evidence="11 12">
    <name type="scientific">Thorsellia kenyensis</name>
    <dbReference type="NCBI Taxonomy" id="1549888"/>
    <lineage>
        <taxon>Bacteria</taxon>
        <taxon>Pseudomonadati</taxon>
        <taxon>Pseudomonadota</taxon>
        <taxon>Gammaproteobacteria</taxon>
        <taxon>Enterobacterales</taxon>
        <taxon>Thorselliaceae</taxon>
        <taxon>Thorsellia</taxon>
    </lineage>
</organism>
<reference evidence="11 12" key="1">
    <citation type="submission" date="2024-09" db="EMBL/GenBank/DDBJ databases">
        <authorList>
            <person name="Sun Q."/>
            <person name="Mori K."/>
        </authorList>
    </citation>
    <scope>NUCLEOTIDE SEQUENCE [LARGE SCALE GENOMIC DNA]</scope>
    <source>
        <strain evidence="11 12">CCM 8545</strain>
    </source>
</reference>
<keyword evidence="4 9" id="KW-0997">Cell inner membrane</keyword>
<dbReference type="EMBL" id="JBHLXE010000108">
    <property type="protein sequence ID" value="MFC0180897.1"/>
    <property type="molecule type" value="Genomic_DNA"/>
</dbReference>
<comment type="function">
    <text evidence="9">Part of the tripartite ATP-independent periplasmic (TRAP) transport system.</text>
</comment>
<proteinExistence type="inferred from homology"/>
<evidence type="ECO:0000256" key="1">
    <source>
        <dbReference type="ARBA" id="ARBA00004429"/>
    </source>
</evidence>
<accession>A0ABV6CE37</accession>
<keyword evidence="6 9" id="KW-1133">Transmembrane helix</keyword>
<evidence type="ECO:0000259" key="10">
    <source>
        <dbReference type="Pfam" id="PF04290"/>
    </source>
</evidence>
<evidence type="ECO:0000313" key="12">
    <source>
        <dbReference type="Proteomes" id="UP001589758"/>
    </source>
</evidence>
<keyword evidence="2 9" id="KW-0813">Transport</keyword>
<sequence length="186" mass="21412">MLLKTANILGKINHPVAKFFAQLSGVLLLAMTVIVICQIGFRYILNMPLDWTDEVSRFLMIYMTYLCLPMVYLANQNIAMTLFTDLIKGTRLHVLLMFLTHIIAIITFSVWIYFGYQHFLKGNVTADSLPIKMFWLYGIAPIFFGLTCFAALEKLLICLHLLFSDKQTIQKHYESETVDIIEKSTD</sequence>
<feature type="transmembrane region" description="Helical" evidence="9">
    <location>
        <begin position="134"/>
        <end position="163"/>
    </location>
</feature>
<keyword evidence="5 9" id="KW-0812">Transmembrane</keyword>